<name>A0ABX8DC69_9GAMM</name>
<sequence>MIITATTQVNISQQEIDRITTARLNQFWLRMNVTADSLRIENGNLVVDYTVAGGHEISEVLRKATELDSAIFTVMKALNAPYHTF</sequence>
<protein>
    <submittedName>
        <fullName evidence="1">Uncharacterized protein</fullName>
    </submittedName>
</protein>
<keyword evidence="2" id="KW-1185">Reference proteome</keyword>
<dbReference type="EMBL" id="CP074572">
    <property type="protein sequence ID" value="QVK22183.1"/>
    <property type="molecule type" value="Genomic_DNA"/>
</dbReference>
<reference evidence="1 2" key="1">
    <citation type="journal article" date="2012" name="Int. J. Syst. Evol. Microbiol.">
        <title>Shewanella dokdonensis sp. nov., isolated from seawater.</title>
        <authorList>
            <person name="Sung H.R."/>
            <person name="Yoon J.H."/>
            <person name="Ghim S.Y."/>
        </authorList>
    </citation>
    <scope>NUCLEOTIDE SEQUENCE [LARGE SCALE GENOMIC DNA]</scope>
    <source>
        <strain evidence="1 2">DSM 23626</strain>
    </source>
</reference>
<evidence type="ECO:0000313" key="1">
    <source>
        <dbReference type="EMBL" id="QVK22183.1"/>
    </source>
</evidence>
<accession>A0ABX8DC69</accession>
<dbReference type="Proteomes" id="UP000676428">
    <property type="component" value="Chromosome"/>
</dbReference>
<gene>
    <name evidence="1" type="ORF">KHX94_12145</name>
</gene>
<evidence type="ECO:0000313" key="2">
    <source>
        <dbReference type="Proteomes" id="UP000676428"/>
    </source>
</evidence>
<dbReference type="RefSeq" id="WP_213680840.1">
    <property type="nucleotide sequence ID" value="NZ_CP074572.1"/>
</dbReference>
<proteinExistence type="predicted"/>
<organism evidence="1 2">
    <name type="scientific">Shewanella dokdonensis</name>
    <dbReference type="NCBI Taxonomy" id="712036"/>
    <lineage>
        <taxon>Bacteria</taxon>
        <taxon>Pseudomonadati</taxon>
        <taxon>Pseudomonadota</taxon>
        <taxon>Gammaproteobacteria</taxon>
        <taxon>Alteromonadales</taxon>
        <taxon>Shewanellaceae</taxon>
        <taxon>Shewanella</taxon>
    </lineage>
</organism>